<evidence type="ECO:0000313" key="3">
    <source>
        <dbReference type="Proteomes" id="UP000289340"/>
    </source>
</evidence>
<sequence length="57" mass="6603">MLSVSTVKCSLPFSFLSVFTWISSKMKGNNKPKILIFLMLLLCIHYTNIKYVCYSCF</sequence>
<keyword evidence="1" id="KW-0472">Membrane</keyword>
<comment type="caution">
    <text evidence="2">The sequence shown here is derived from an EMBL/GenBank/DDBJ whole genome shotgun (WGS) entry which is preliminary data.</text>
</comment>
<proteinExistence type="predicted"/>
<protein>
    <submittedName>
        <fullName evidence="2">Uncharacterized protein</fullName>
    </submittedName>
</protein>
<dbReference type="AlphaFoldDB" id="A0A445L679"/>
<keyword evidence="3" id="KW-1185">Reference proteome</keyword>
<reference evidence="2 3" key="1">
    <citation type="submission" date="2018-09" db="EMBL/GenBank/DDBJ databases">
        <title>A high-quality reference genome of wild soybean provides a powerful tool to mine soybean genomes.</title>
        <authorList>
            <person name="Xie M."/>
            <person name="Chung C.Y.L."/>
            <person name="Li M.-W."/>
            <person name="Wong F.-L."/>
            <person name="Chan T.-F."/>
            <person name="Lam H.-M."/>
        </authorList>
    </citation>
    <scope>NUCLEOTIDE SEQUENCE [LARGE SCALE GENOMIC DNA]</scope>
    <source>
        <strain evidence="3">cv. W05</strain>
        <tissue evidence="2">Hypocotyl of etiolated seedlings</tissue>
    </source>
</reference>
<name>A0A445L679_GLYSO</name>
<gene>
    <name evidence="2" type="ORF">D0Y65_005828</name>
</gene>
<dbReference type="EMBL" id="QZWG01000003">
    <property type="protein sequence ID" value="RZC18756.1"/>
    <property type="molecule type" value="Genomic_DNA"/>
</dbReference>
<feature type="transmembrane region" description="Helical" evidence="1">
    <location>
        <begin position="34"/>
        <end position="53"/>
    </location>
</feature>
<accession>A0A445L679</accession>
<organism evidence="2 3">
    <name type="scientific">Glycine soja</name>
    <name type="common">Wild soybean</name>
    <dbReference type="NCBI Taxonomy" id="3848"/>
    <lineage>
        <taxon>Eukaryota</taxon>
        <taxon>Viridiplantae</taxon>
        <taxon>Streptophyta</taxon>
        <taxon>Embryophyta</taxon>
        <taxon>Tracheophyta</taxon>
        <taxon>Spermatophyta</taxon>
        <taxon>Magnoliopsida</taxon>
        <taxon>eudicotyledons</taxon>
        <taxon>Gunneridae</taxon>
        <taxon>Pentapetalae</taxon>
        <taxon>rosids</taxon>
        <taxon>fabids</taxon>
        <taxon>Fabales</taxon>
        <taxon>Fabaceae</taxon>
        <taxon>Papilionoideae</taxon>
        <taxon>50 kb inversion clade</taxon>
        <taxon>NPAAA clade</taxon>
        <taxon>indigoferoid/millettioid clade</taxon>
        <taxon>Phaseoleae</taxon>
        <taxon>Glycine</taxon>
        <taxon>Glycine subgen. Soja</taxon>
    </lineage>
</organism>
<evidence type="ECO:0000313" key="2">
    <source>
        <dbReference type="EMBL" id="RZC18756.1"/>
    </source>
</evidence>
<keyword evidence="1" id="KW-0812">Transmembrane</keyword>
<keyword evidence="1" id="KW-1133">Transmembrane helix</keyword>
<dbReference type="Proteomes" id="UP000289340">
    <property type="component" value="Chromosome 3"/>
</dbReference>
<evidence type="ECO:0000256" key="1">
    <source>
        <dbReference type="SAM" id="Phobius"/>
    </source>
</evidence>